<dbReference type="PANTHER" id="PTHR30354">
    <property type="entry name" value="GNT FAMILY GLUCONATE TRANSPORTER"/>
    <property type="match status" value="1"/>
</dbReference>
<feature type="transmembrane region" description="Helical" evidence="1">
    <location>
        <begin position="6"/>
        <end position="22"/>
    </location>
</feature>
<keyword evidence="1" id="KW-0812">Transmembrane</keyword>
<dbReference type="GO" id="GO:0005886">
    <property type="term" value="C:plasma membrane"/>
    <property type="evidence" value="ECO:0007669"/>
    <property type="project" value="TreeGrafter"/>
</dbReference>
<sequence>METAVLLGIATAGIALLLVLIIKFKVQAFVALLLVSILVALAAGIPLATIPATADAPERLGIIPTIVAGMGGTLGTVAILVALGAMLGRLIEVSGGAA</sequence>
<dbReference type="InterPro" id="IPR003474">
    <property type="entry name" value="Glcn_transporter"/>
</dbReference>
<feature type="transmembrane region" description="Helical" evidence="1">
    <location>
        <begin position="29"/>
        <end position="50"/>
    </location>
</feature>
<dbReference type="STRING" id="1001240.GY21_02465"/>
<feature type="transmembrane region" description="Helical" evidence="1">
    <location>
        <begin position="62"/>
        <end position="83"/>
    </location>
</feature>
<dbReference type="PANTHER" id="PTHR30354:SF25">
    <property type="entry name" value="INNER MEMBRANE PERMEASE YGBN"/>
    <property type="match status" value="1"/>
</dbReference>
<dbReference type="eggNOG" id="COG2610">
    <property type="taxonomic scope" value="Bacteria"/>
</dbReference>
<evidence type="ECO:0000256" key="1">
    <source>
        <dbReference type="SAM" id="Phobius"/>
    </source>
</evidence>
<comment type="caution">
    <text evidence="2">The sequence shown here is derived from an EMBL/GenBank/DDBJ whole genome shotgun (WGS) entry which is preliminary data.</text>
</comment>
<organism evidence="2 3">
    <name type="scientific">Cryobacterium roopkundense</name>
    <dbReference type="NCBI Taxonomy" id="1001240"/>
    <lineage>
        <taxon>Bacteria</taxon>
        <taxon>Bacillati</taxon>
        <taxon>Actinomycetota</taxon>
        <taxon>Actinomycetes</taxon>
        <taxon>Micrococcales</taxon>
        <taxon>Microbacteriaceae</taxon>
        <taxon>Cryobacterium</taxon>
    </lineage>
</organism>
<dbReference type="Proteomes" id="UP000029864">
    <property type="component" value="Unassembled WGS sequence"/>
</dbReference>
<feature type="non-terminal residue" evidence="2">
    <location>
        <position position="98"/>
    </location>
</feature>
<protein>
    <submittedName>
        <fullName evidence="2">Transporter</fullName>
    </submittedName>
</protein>
<keyword evidence="1" id="KW-1133">Transmembrane helix</keyword>
<dbReference type="Pfam" id="PF02447">
    <property type="entry name" value="GntP_permease"/>
    <property type="match status" value="1"/>
</dbReference>
<dbReference type="EMBL" id="JPXF01000006">
    <property type="protein sequence ID" value="KGJ80344.1"/>
    <property type="molecule type" value="Genomic_DNA"/>
</dbReference>
<gene>
    <name evidence="2" type="ORF">GY21_02465</name>
</gene>
<keyword evidence="1" id="KW-0472">Membrane</keyword>
<name>A0A099JPL3_9MICO</name>
<evidence type="ECO:0000313" key="3">
    <source>
        <dbReference type="Proteomes" id="UP000029864"/>
    </source>
</evidence>
<proteinExistence type="predicted"/>
<reference evidence="2" key="1">
    <citation type="submission" date="2014-08" db="EMBL/GenBank/DDBJ databases">
        <authorList>
            <person name="Sisinthy S."/>
        </authorList>
    </citation>
    <scope>NUCLEOTIDE SEQUENCE [LARGE SCALE GENOMIC DNA]</scope>
    <source>
        <strain evidence="2">RuG17</strain>
    </source>
</reference>
<accession>A0A099JPL3</accession>
<dbReference type="AlphaFoldDB" id="A0A099JPL3"/>
<keyword evidence="3" id="KW-1185">Reference proteome</keyword>
<evidence type="ECO:0000313" key="2">
    <source>
        <dbReference type="EMBL" id="KGJ80344.1"/>
    </source>
</evidence>
<dbReference type="GO" id="GO:0015128">
    <property type="term" value="F:gluconate transmembrane transporter activity"/>
    <property type="evidence" value="ECO:0007669"/>
    <property type="project" value="InterPro"/>
</dbReference>